<organism evidence="2 3">
    <name type="scientific">Syphacia muris</name>
    <dbReference type="NCBI Taxonomy" id="451379"/>
    <lineage>
        <taxon>Eukaryota</taxon>
        <taxon>Metazoa</taxon>
        <taxon>Ecdysozoa</taxon>
        <taxon>Nematoda</taxon>
        <taxon>Chromadorea</taxon>
        <taxon>Rhabditida</taxon>
        <taxon>Spirurina</taxon>
        <taxon>Oxyuridomorpha</taxon>
        <taxon>Oxyuroidea</taxon>
        <taxon>Oxyuridae</taxon>
        <taxon>Syphacia</taxon>
    </lineage>
</organism>
<feature type="compositionally biased region" description="Polar residues" evidence="1">
    <location>
        <begin position="61"/>
        <end position="71"/>
    </location>
</feature>
<keyword evidence="2" id="KW-1185">Reference proteome</keyword>
<evidence type="ECO:0000313" key="3">
    <source>
        <dbReference type="WBParaSite" id="SMUV_0000364801-mRNA-1"/>
    </source>
</evidence>
<name>A0A0N5AH15_9BILA</name>
<sequence>MDKDNMRKICFDLEDRPPLSYWEERQLSDGTLQSSLIHSNKHSAAGNRQQLRMKPEAKKYTINNVAESDND</sequence>
<feature type="region of interest" description="Disordered" evidence="1">
    <location>
        <begin position="40"/>
        <end position="71"/>
    </location>
</feature>
<evidence type="ECO:0000313" key="2">
    <source>
        <dbReference type="Proteomes" id="UP000046393"/>
    </source>
</evidence>
<proteinExistence type="predicted"/>
<accession>A0A0N5AH15</accession>
<dbReference type="WBParaSite" id="SMUV_0000364801-mRNA-1">
    <property type="protein sequence ID" value="SMUV_0000364801-mRNA-1"/>
    <property type="gene ID" value="SMUV_0000364801"/>
</dbReference>
<dbReference type="Proteomes" id="UP000046393">
    <property type="component" value="Unplaced"/>
</dbReference>
<reference evidence="3" key="1">
    <citation type="submission" date="2017-02" db="UniProtKB">
        <authorList>
            <consortium name="WormBaseParasite"/>
        </authorList>
    </citation>
    <scope>IDENTIFICATION</scope>
</reference>
<protein>
    <submittedName>
        <fullName evidence="3">Ovule protein</fullName>
    </submittedName>
</protein>
<evidence type="ECO:0000256" key="1">
    <source>
        <dbReference type="SAM" id="MobiDB-lite"/>
    </source>
</evidence>
<dbReference type="AlphaFoldDB" id="A0A0N5AH15"/>